<evidence type="ECO:0000313" key="2">
    <source>
        <dbReference type="Proteomes" id="UP001140949"/>
    </source>
</evidence>
<proteinExistence type="predicted"/>
<organism evidence="1 2">
    <name type="scientific">Iris pallida</name>
    <name type="common">Sweet iris</name>
    <dbReference type="NCBI Taxonomy" id="29817"/>
    <lineage>
        <taxon>Eukaryota</taxon>
        <taxon>Viridiplantae</taxon>
        <taxon>Streptophyta</taxon>
        <taxon>Embryophyta</taxon>
        <taxon>Tracheophyta</taxon>
        <taxon>Spermatophyta</taxon>
        <taxon>Magnoliopsida</taxon>
        <taxon>Liliopsida</taxon>
        <taxon>Asparagales</taxon>
        <taxon>Iridaceae</taxon>
        <taxon>Iridoideae</taxon>
        <taxon>Irideae</taxon>
        <taxon>Iris</taxon>
    </lineage>
</organism>
<protein>
    <submittedName>
        <fullName evidence="1">Basic proline-rich protein-like</fullName>
    </submittedName>
</protein>
<keyword evidence="2" id="KW-1185">Reference proteome</keyword>
<dbReference type="AlphaFoldDB" id="A0AAX6HTD3"/>
<reference evidence="1" key="1">
    <citation type="journal article" date="2023" name="GigaByte">
        <title>Genome assembly of the bearded iris, Iris pallida Lam.</title>
        <authorList>
            <person name="Bruccoleri R.E."/>
            <person name="Oakeley E.J."/>
            <person name="Faust A.M.E."/>
            <person name="Altorfer M."/>
            <person name="Dessus-Babus S."/>
            <person name="Burckhardt D."/>
            <person name="Oertli M."/>
            <person name="Naumann U."/>
            <person name="Petersen F."/>
            <person name="Wong J."/>
        </authorList>
    </citation>
    <scope>NUCLEOTIDE SEQUENCE</scope>
    <source>
        <strain evidence="1">GSM-AAB239-AS_SAM_17_03QT</strain>
    </source>
</reference>
<dbReference type="Proteomes" id="UP001140949">
    <property type="component" value="Unassembled WGS sequence"/>
</dbReference>
<comment type="caution">
    <text evidence="1">The sequence shown here is derived from an EMBL/GenBank/DDBJ whole genome shotgun (WGS) entry which is preliminary data.</text>
</comment>
<sequence length="51" mass="5133">MKSGAREAMEKGMVDAVEGSAEETAAAAAMAEGLEREGVCVDVDGIGFGDL</sequence>
<gene>
    <name evidence="1" type="ORF">M6B38_290705</name>
</gene>
<name>A0AAX6HTD3_IRIPA</name>
<accession>A0AAX6HTD3</accession>
<reference evidence="1" key="2">
    <citation type="submission" date="2023-04" db="EMBL/GenBank/DDBJ databases">
        <authorList>
            <person name="Bruccoleri R.E."/>
            <person name="Oakeley E.J."/>
            <person name="Faust A.-M."/>
            <person name="Dessus-Babus S."/>
            <person name="Altorfer M."/>
            <person name="Burckhardt D."/>
            <person name="Oertli M."/>
            <person name="Naumann U."/>
            <person name="Petersen F."/>
            <person name="Wong J."/>
        </authorList>
    </citation>
    <scope>NUCLEOTIDE SEQUENCE</scope>
    <source>
        <strain evidence="1">GSM-AAB239-AS_SAM_17_03QT</strain>
        <tissue evidence="1">Leaf</tissue>
    </source>
</reference>
<evidence type="ECO:0000313" key="1">
    <source>
        <dbReference type="EMBL" id="KAJ6844152.1"/>
    </source>
</evidence>
<dbReference type="EMBL" id="JANAVB010006600">
    <property type="protein sequence ID" value="KAJ6844152.1"/>
    <property type="molecule type" value="Genomic_DNA"/>
</dbReference>